<gene>
    <name evidence="1" type="ORF">EOJ36_09450</name>
</gene>
<dbReference type="Proteomes" id="UP000282832">
    <property type="component" value="Unassembled WGS sequence"/>
</dbReference>
<dbReference type="RefSeq" id="WP_127804729.1">
    <property type="nucleotide sequence ID" value="NZ_SACY01000004.1"/>
</dbReference>
<dbReference type="SUPFAM" id="SSF54427">
    <property type="entry name" value="NTF2-like"/>
    <property type="match status" value="1"/>
</dbReference>
<dbReference type="EMBL" id="SACY01000004">
    <property type="protein sequence ID" value="RVU24142.1"/>
    <property type="molecule type" value="Genomic_DNA"/>
</dbReference>
<evidence type="ECO:0008006" key="3">
    <source>
        <dbReference type="Google" id="ProtNLM"/>
    </source>
</evidence>
<dbReference type="PROSITE" id="PS51257">
    <property type="entry name" value="PROKAR_LIPOPROTEIN"/>
    <property type="match status" value="1"/>
</dbReference>
<proteinExistence type="predicted"/>
<protein>
    <recommendedName>
        <fullName evidence="3">SnoaL-like domain-containing protein</fullName>
    </recommendedName>
</protein>
<evidence type="ECO:0000313" key="2">
    <source>
        <dbReference type="Proteomes" id="UP000282832"/>
    </source>
</evidence>
<comment type="caution">
    <text evidence="1">The sequence shown here is derived from an EMBL/GenBank/DDBJ whole genome shotgun (WGS) entry which is preliminary data.</text>
</comment>
<name>A0A437PPE4_9BACT</name>
<sequence length="180" mass="20478">MKKIFLIMAVATALFSCGQKQESSIVSVVDTADSLGGTFSSNDEKSQIIHNQIKAVTSSDTSYAWDELDENIKVFYPSDTIPDMVGKKAYKADFLANVSFWENPHFTFLRVVTMKMNNGETWSNLWGTWHAKGHFSGKEFTVNVHQAIKWENDKEVQEVNFYDTKFVMDELEAKKAAEKK</sequence>
<dbReference type="OrthoDB" id="824753at2"/>
<dbReference type="AlphaFoldDB" id="A0A437PPE4"/>
<dbReference type="InterPro" id="IPR032710">
    <property type="entry name" value="NTF2-like_dom_sf"/>
</dbReference>
<evidence type="ECO:0000313" key="1">
    <source>
        <dbReference type="EMBL" id="RVU24142.1"/>
    </source>
</evidence>
<keyword evidence="2" id="KW-1185">Reference proteome</keyword>
<dbReference type="Gene3D" id="3.10.450.50">
    <property type="match status" value="1"/>
</dbReference>
<reference evidence="1 2" key="1">
    <citation type="submission" date="2019-01" db="EMBL/GenBank/DDBJ databases">
        <authorList>
            <person name="Chen W.-M."/>
        </authorList>
    </citation>
    <scope>NUCLEOTIDE SEQUENCE [LARGE SCALE GENOMIC DNA]</scope>
    <source>
        <strain evidence="1 2">FSY-15</strain>
    </source>
</reference>
<accession>A0A437PPE4</accession>
<organism evidence="1 2">
    <name type="scientific">Sandaracinomonas limnophila</name>
    <dbReference type="NCBI Taxonomy" id="1862386"/>
    <lineage>
        <taxon>Bacteria</taxon>
        <taxon>Pseudomonadati</taxon>
        <taxon>Bacteroidota</taxon>
        <taxon>Cytophagia</taxon>
        <taxon>Cytophagales</taxon>
        <taxon>Flectobacillaceae</taxon>
        <taxon>Sandaracinomonas</taxon>
    </lineage>
</organism>